<keyword evidence="1" id="KW-0812">Transmembrane</keyword>
<proteinExistence type="predicted"/>
<organism evidence="2 3">
    <name type="scientific">Caerostris darwini</name>
    <dbReference type="NCBI Taxonomy" id="1538125"/>
    <lineage>
        <taxon>Eukaryota</taxon>
        <taxon>Metazoa</taxon>
        <taxon>Ecdysozoa</taxon>
        <taxon>Arthropoda</taxon>
        <taxon>Chelicerata</taxon>
        <taxon>Arachnida</taxon>
        <taxon>Araneae</taxon>
        <taxon>Araneomorphae</taxon>
        <taxon>Entelegynae</taxon>
        <taxon>Araneoidea</taxon>
        <taxon>Araneidae</taxon>
        <taxon>Caerostris</taxon>
    </lineage>
</organism>
<dbReference type="AlphaFoldDB" id="A0AAV4XB09"/>
<keyword evidence="1" id="KW-1133">Transmembrane helix</keyword>
<name>A0AAV4XB09_9ARAC</name>
<dbReference type="Proteomes" id="UP001054837">
    <property type="component" value="Unassembled WGS sequence"/>
</dbReference>
<evidence type="ECO:0000313" key="3">
    <source>
        <dbReference type="Proteomes" id="UP001054837"/>
    </source>
</evidence>
<feature type="transmembrane region" description="Helical" evidence="1">
    <location>
        <begin position="12"/>
        <end position="32"/>
    </location>
</feature>
<evidence type="ECO:0000313" key="2">
    <source>
        <dbReference type="EMBL" id="GIY91124.1"/>
    </source>
</evidence>
<gene>
    <name evidence="2" type="primary">AVEN_69863_1</name>
    <name evidence="2" type="ORF">CDAR_443921</name>
</gene>
<evidence type="ECO:0000256" key="1">
    <source>
        <dbReference type="SAM" id="Phobius"/>
    </source>
</evidence>
<comment type="caution">
    <text evidence="2">The sequence shown here is derived from an EMBL/GenBank/DDBJ whole genome shotgun (WGS) entry which is preliminary data.</text>
</comment>
<dbReference type="EMBL" id="BPLQ01015729">
    <property type="protein sequence ID" value="GIY91124.1"/>
    <property type="molecule type" value="Genomic_DNA"/>
</dbReference>
<feature type="transmembrane region" description="Helical" evidence="1">
    <location>
        <begin position="116"/>
        <end position="135"/>
    </location>
</feature>
<reference evidence="2 3" key="1">
    <citation type="submission" date="2021-06" db="EMBL/GenBank/DDBJ databases">
        <title>Caerostris darwini draft genome.</title>
        <authorList>
            <person name="Kono N."/>
            <person name="Arakawa K."/>
        </authorList>
    </citation>
    <scope>NUCLEOTIDE SEQUENCE [LARGE SCALE GENOMIC DNA]</scope>
</reference>
<accession>A0AAV4XB09</accession>
<keyword evidence="1" id="KW-0472">Membrane</keyword>
<sequence length="137" mass="15754">MNKFDDSFSSPAFMTVIFGMFSVFWNAYSIVFSPINVQEVYFSKVSSGFFHLLTQQFVMISAALTNEMAFQAQNVMKRLPYKLPMHYEEIKSKIKKNFLRDNSLTLWKFYVLDRSISIASIGTLLTYGILLGTLGKD</sequence>
<protein>
    <recommendedName>
        <fullName evidence="4">Gustatory receptor</fullName>
    </recommendedName>
</protein>
<evidence type="ECO:0008006" key="4">
    <source>
        <dbReference type="Google" id="ProtNLM"/>
    </source>
</evidence>
<keyword evidence="3" id="KW-1185">Reference proteome</keyword>